<keyword evidence="2 8" id="KW-0963">Cytoplasm</keyword>
<dbReference type="InterPro" id="IPR014100">
    <property type="entry name" value="GTP-bd_Obg/CgtA"/>
</dbReference>
<dbReference type="GO" id="GO:0003924">
    <property type="term" value="F:GTPase activity"/>
    <property type="evidence" value="ECO:0007669"/>
    <property type="project" value="UniProtKB-UniRule"/>
</dbReference>
<comment type="cofactor">
    <cofactor evidence="8">
        <name>Mg(2+)</name>
        <dbReference type="ChEBI" id="CHEBI:18420"/>
    </cofactor>
</comment>
<evidence type="ECO:0000256" key="5">
    <source>
        <dbReference type="ARBA" id="ARBA00022801"/>
    </source>
</evidence>
<accession>A0A0G3EB46</accession>
<dbReference type="SUPFAM" id="SSF52540">
    <property type="entry name" value="P-loop containing nucleoside triphosphate hydrolases"/>
    <property type="match status" value="1"/>
</dbReference>
<sequence length="336" mass="36234">MFKDRVVLYARAGDGGDGAASFRREKFVPRGGPDGGDGGNGGNVVLEADPQVDSLVDLYFRPHARAQHGGRGRGKKMHGKDGAECRLRVPCGTVIRDGESGEVEGELVEAGDERVVARGGRGGLGNCHFTSSTNRAPRRFTPGGPGDERRLTIELKIVAHAGLVGYPNAGKSTLLSRISAAKPKVAGYPFTTLNPIIGTVKFDDYTSVRVADIPGLIDGAHEGVGLGFDFLRHIERTEVLLFVLDMAGSEGRDPVEDYQRLRGELRCYREDLDERPRLILANKMDLPEADDNLKRFRAGTDESVLPLSAAAGEGLDAVRSWLAGHFSKDLSRRADS</sequence>
<dbReference type="CDD" id="cd01898">
    <property type="entry name" value="Obg"/>
    <property type="match status" value="1"/>
</dbReference>
<feature type="binding site" evidence="8">
    <location>
        <begin position="282"/>
        <end position="285"/>
    </location>
    <ligand>
        <name>GTP</name>
        <dbReference type="ChEBI" id="CHEBI:37565"/>
    </ligand>
</feature>
<feature type="binding site" evidence="8">
    <location>
        <begin position="190"/>
        <end position="194"/>
    </location>
    <ligand>
        <name>GTP</name>
        <dbReference type="ChEBI" id="CHEBI:37565"/>
    </ligand>
</feature>
<feature type="binding site" evidence="8">
    <location>
        <begin position="212"/>
        <end position="215"/>
    </location>
    <ligand>
        <name>GTP</name>
        <dbReference type="ChEBI" id="CHEBI:37565"/>
    </ligand>
</feature>
<dbReference type="Pfam" id="PF01018">
    <property type="entry name" value="GTP1_OBG"/>
    <property type="match status" value="1"/>
</dbReference>
<dbReference type="InterPro" id="IPR006074">
    <property type="entry name" value="GTP1-OBG_CS"/>
</dbReference>
<feature type="binding site" evidence="8">
    <location>
        <begin position="308"/>
        <end position="310"/>
    </location>
    <ligand>
        <name>GTP</name>
        <dbReference type="ChEBI" id="CHEBI:37565"/>
    </ligand>
</feature>
<dbReference type="EC" id="3.6.5.-" evidence="8"/>
<keyword evidence="13" id="KW-1185">Reference proteome</keyword>
<gene>
    <name evidence="8 12" type="primary">obg</name>
    <name evidence="12" type="ORF">L21SP4_00229</name>
</gene>
<comment type="function">
    <text evidence="8">An essential GTPase which binds GTP, GDP and possibly (p)ppGpp with moderate affinity, with high nucleotide exchange rates and a fairly low GTP hydrolysis rate. Plays a role in control of the cell cycle, stress response, ribosome biogenesis and in those bacteria that undergo differentiation, in morphogenesis control.</text>
</comment>
<dbReference type="SUPFAM" id="SSF82051">
    <property type="entry name" value="Obg GTP-binding protein N-terminal domain"/>
    <property type="match status" value="1"/>
</dbReference>
<dbReference type="NCBIfam" id="NF008955">
    <property type="entry name" value="PRK12297.1"/>
    <property type="match status" value="1"/>
</dbReference>
<dbReference type="GO" id="GO:0000287">
    <property type="term" value="F:magnesium ion binding"/>
    <property type="evidence" value="ECO:0007669"/>
    <property type="project" value="InterPro"/>
</dbReference>
<dbReference type="GO" id="GO:0043022">
    <property type="term" value="F:ribosome binding"/>
    <property type="evidence" value="ECO:0007669"/>
    <property type="project" value="UniProtKB-ARBA"/>
</dbReference>
<feature type="region of interest" description="Disordered" evidence="9">
    <location>
        <begin position="15"/>
        <end position="44"/>
    </location>
</feature>
<keyword evidence="5 8" id="KW-0378">Hydrolase</keyword>
<feature type="binding site" evidence="8">
    <location>
        <position position="192"/>
    </location>
    <ligand>
        <name>Mg(2+)</name>
        <dbReference type="ChEBI" id="CHEBI:18420"/>
    </ligand>
</feature>
<reference evidence="13" key="1">
    <citation type="submission" date="2015-02" db="EMBL/GenBank/DDBJ databases">
        <title>Description and complete genome sequence of the first cultured representative of the subdivision 5 of the Verrucomicrobia phylum.</title>
        <authorList>
            <person name="Spring S."/>
            <person name="Bunk B."/>
            <person name="Sproer C."/>
            <person name="Klenk H.-P."/>
        </authorList>
    </citation>
    <scope>NUCLEOTIDE SEQUENCE [LARGE SCALE GENOMIC DNA]</scope>
    <source>
        <strain evidence="13">L21-Fru-AB</strain>
    </source>
</reference>
<feature type="binding site" evidence="8">
    <location>
        <position position="172"/>
    </location>
    <ligand>
        <name>Mg(2+)</name>
        <dbReference type="ChEBI" id="CHEBI:18420"/>
    </ligand>
</feature>
<dbReference type="HAMAP" id="MF_01454">
    <property type="entry name" value="GTPase_Obg"/>
    <property type="match status" value="1"/>
</dbReference>
<dbReference type="InterPro" id="IPR031167">
    <property type="entry name" value="G_OBG"/>
</dbReference>
<evidence type="ECO:0000313" key="13">
    <source>
        <dbReference type="Proteomes" id="UP000035268"/>
    </source>
</evidence>
<evidence type="ECO:0000256" key="4">
    <source>
        <dbReference type="ARBA" id="ARBA00022741"/>
    </source>
</evidence>
<dbReference type="InterPro" id="IPR036726">
    <property type="entry name" value="GTP1_OBG_dom_sf"/>
</dbReference>
<dbReference type="PIRSF" id="PIRSF002401">
    <property type="entry name" value="GTP_bd_Obg/CgtA"/>
    <property type="match status" value="1"/>
</dbReference>
<dbReference type="RefSeq" id="WP_052880939.1">
    <property type="nucleotide sequence ID" value="NZ_CP010904.1"/>
</dbReference>
<evidence type="ECO:0000256" key="8">
    <source>
        <dbReference type="HAMAP-Rule" id="MF_01454"/>
    </source>
</evidence>
<dbReference type="InterPro" id="IPR027417">
    <property type="entry name" value="P-loop_NTPase"/>
</dbReference>
<name>A0A0G3EB46_9BACT</name>
<dbReference type="FunFam" id="2.70.210.12:FF:000001">
    <property type="entry name" value="GTPase Obg"/>
    <property type="match status" value="1"/>
</dbReference>
<evidence type="ECO:0000256" key="7">
    <source>
        <dbReference type="ARBA" id="ARBA00023134"/>
    </source>
</evidence>
<dbReference type="AlphaFoldDB" id="A0A0G3EB46"/>
<feature type="binding site" evidence="8">
    <location>
        <begin position="165"/>
        <end position="172"/>
    </location>
    <ligand>
        <name>GTP</name>
        <dbReference type="ChEBI" id="CHEBI:37565"/>
    </ligand>
</feature>
<dbReference type="PANTHER" id="PTHR11702">
    <property type="entry name" value="DEVELOPMENTALLY REGULATED GTP-BINDING PROTEIN-RELATED"/>
    <property type="match status" value="1"/>
</dbReference>
<dbReference type="GO" id="GO:0005525">
    <property type="term" value="F:GTP binding"/>
    <property type="evidence" value="ECO:0007669"/>
    <property type="project" value="UniProtKB-UniRule"/>
</dbReference>
<protein>
    <recommendedName>
        <fullName evidence="8">GTPase Obg</fullName>
        <ecNumber evidence="8">3.6.5.-</ecNumber>
    </recommendedName>
    <alternativeName>
        <fullName evidence="8">GTP-binding protein Obg</fullName>
    </alternativeName>
</protein>
<proteinExistence type="inferred from homology"/>
<evidence type="ECO:0000256" key="6">
    <source>
        <dbReference type="ARBA" id="ARBA00022842"/>
    </source>
</evidence>
<reference evidence="12 13" key="2">
    <citation type="journal article" date="2016" name="ISME J.">
        <title>Characterization of the first cultured representative of Verrucomicrobia subdivision 5 indicates the proposal of a novel phylum.</title>
        <authorList>
            <person name="Spring S."/>
            <person name="Bunk B."/>
            <person name="Sproer C."/>
            <person name="Schumann P."/>
            <person name="Rohde M."/>
            <person name="Tindall B.J."/>
            <person name="Klenk H.P."/>
        </authorList>
    </citation>
    <scope>NUCLEOTIDE SEQUENCE [LARGE SCALE GENOMIC DNA]</scope>
    <source>
        <strain evidence="12 13">L21-Fru-AB</strain>
    </source>
</reference>
<evidence type="ECO:0000259" key="10">
    <source>
        <dbReference type="PROSITE" id="PS51710"/>
    </source>
</evidence>
<keyword evidence="7 8" id="KW-0342">GTP-binding</keyword>
<dbReference type="KEGG" id="vbl:L21SP4_00229"/>
<feature type="domain" description="OBG-type G" evidence="10">
    <location>
        <begin position="159"/>
        <end position="327"/>
    </location>
</feature>
<dbReference type="GO" id="GO:0005737">
    <property type="term" value="C:cytoplasm"/>
    <property type="evidence" value="ECO:0007669"/>
    <property type="project" value="UniProtKB-SubCell"/>
</dbReference>
<dbReference type="PROSITE" id="PS51883">
    <property type="entry name" value="OBG"/>
    <property type="match status" value="1"/>
</dbReference>
<dbReference type="PATRIC" id="fig|1609981.3.peg.242"/>
<feature type="domain" description="Obg" evidence="11">
    <location>
        <begin position="1"/>
        <end position="158"/>
    </location>
</feature>
<evidence type="ECO:0000256" key="9">
    <source>
        <dbReference type="SAM" id="MobiDB-lite"/>
    </source>
</evidence>
<dbReference type="Gene3D" id="2.70.210.12">
    <property type="entry name" value="GTP1/OBG domain"/>
    <property type="match status" value="1"/>
</dbReference>
<dbReference type="PANTHER" id="PTHR11702:SF31">
    <property type="entry name" value="MITOCHONDRIAL RIBOSOME-ASSOCIATED GTPASE 2"/>
    <property type="match status" value="1"/>
</dbReference>
<dbReference type="OrthoDB" id="9807318at2"/>
<dbReference type="Pfam" id="PF01926">
    <property type="entry name" value="MMR_HSR1"/>
    <property type="match status" value="1"/>
</dbReference>
<dbReference type="PROSITE" id="PS00905">
    <property type="entry name" value="GTP1_OBG"/>
    <property type="match status" value="1"/>
</dbReference>
<comment type="subunit">
    <text evidence="8">Monomer.</text>
</comment>
<feature type="compositionally biased region" description="Gly residues" evidence="9">
    <location>
        <begin position="32"/>
        <end position="42"/>
    </location>
</feature>
<organism evidence="12 13">
    <name type="scientific">Kiritimatiella glycovorans</name>
    <dbReference type="NCBI Taxonomy" id="1307763"/>
    <lineage>
        <taxon>Bacteria</taxon>
        <taxon>Pseudomonadati</taxon>
        <taxon>Kiritimatiellota</taxon>
        <taxon>Kiritimatiellia</taxon>
        <taxon>Kiritimatiellales</taxon>
        <taxon>Kiritimatiellaceae</taxon>
        <taxon>Kiritimatiella</taxon>
    </lineage>
</organism>
<dbReference type="PROSITE" id="PS51710">
    <property type="entry name" value="G_OBG"/>
    <property type="match status" value="1"/>
</dbReference>
<keyword evidence="3 8" id="KW-0479">Metal-binding</keyword>
<comment type="subcellular location">
    <subcellularLocation>
        <location evidence="8">Cytoplasm</location>
    </subcellularLocation>
</comment>
<comment type="similarity">
    <text evidence="1 8">Belongs to the TRAFAC class OBG-HflX-like GTPase superfamily. OBG GTPase family.</text>
</comment>
<dbReference type="InterPro" id="IPR006169">
    <property type="entry name" value="GTP1_OBG_dom"/>
</dbReference>
<dbReference type="InterPro" id="IPR006073">
    <property type="entry name" value="GTP-bd"/>
</dbReference>
<dbReference type="EMBL" id="CP010904">
    <property type="protein sequence ID" value="AKJ63513.1"/>
    <property type="molecule type" value="Genomic_DNA"/>
</dbReference>
<dbReference type="Proteomes" id="UP000035268">
    <property type="component" value="Chromosome"/>
</dbReference>
<keyword evidence="4 8" id="KW-0547">Nucleotide-binding</keyword>
<evidence type="ECO:0000256" key="3">
    <source>
        <dbReference type="ARBA" id="ARBA00022723"/>
    </source>
</evidence>
<evidence type="ECO:0000256" key="1">
    <source>
        <dbReference type="ARBA" id="ARBA00007699"/>
    </source>
</evidence>
<evidence type="ECO:0000256" key="2">
    <source>
        <dbReference type="ARBA" id="ARBA00022490"/>
    </source>
</evidence>
<dbReference type="PRINTS" id="PR00326">
    <property type="entry name" value="GTP1OBG"/>
</dbReference>
<dbReference type="InterPro" id="IPR045086">
    <property type="entry name" value="OBG_GTPase"/>
</dbReference>
<dbReference type="NCBIfam" id="NF008956">
    <property type="entry name" value="PRK12299.1"/>
    <property type="match status" value="1"/>
</dbReference>
<dbReference type="Gene3D" id="3.40.50.300">
    <property type="entry name" value="P-loop containing nucleotide triphosphate hydrolases"/>
    <property type="match status" value="1"/>
</dbReference>
<dbReference type="STRING" id="1307763.L21SP4_00229"/>
<keyword evidence="6 8" id="KW-0460">Magnesium</keyword>
<dbReference type="GO" id="GO:0042254">
    <property type="term" value="P:ribosome biogenesis"/>
    <property type="evidence" value="ECO:0007669"/>
    <property type="project" value="UniProtKB-UniRule"/>
</dbReference>
<evidence type="ECO:0000259" key="11">
    <source>
        <dbReference type="PROSITE" id="PS51883"/>
    </source>
</evidence>
<evidence type="ECO:0000313" key="12">
    <source>
        <dbReference type="EMBL" id="AKJ63513.1"/>
    </source>
</evidence>
<dbReference type="NCBIfam" id="TIGR02729">
    <property type="entry name" value="Obg_CgtA"/>
    <property type="match status" value="1"/>
</dbReference>